<dbReference type="AlphaFoldDB" id="A0A1G6QDA0"/>
<dbReference type="SUPFAM" id="SSF55811">
    <property type="entry name" value="Nudix"/>
    <property type="match status" value="1"/>
</dbReference>
<dbReference type="EMBL" id="SRME01000001">
    <property type="protein sequence ID" value="TGG89317.1"/>
    <property type="molecule type" value="Genomic_DNA"/>
</dbReference>
<sequence>MEEYRINYEKLEKYFEKNNIQLDTKKVVKNNNQKIAVICYAKNEFGEYLLLERFKEPFPGKLVAPGGKTYYDESIEDSIFREFKEETGIKLNNTKLKVITSEDGPEHYNWILFIFTSEIKKQNLIDCDEGILRWVYKDDIKTNNITSIDAELLDHIFGNKKKYVDISYITPKEFTINEIIELN</sequence>
<dbReference type="Proteomes" id="UP000297288">
    <property type="component" value="Unassembled WGS sequence"/>
</dbReference>
<gene>
    <name evidence="3" type="ORF">E4650_03785</name>
    <name evidence="2" type="ORF">SAMN04488588_2046</name>
</gene>
<name>A0A1G6QDA0_9BACT</name>
<dbReference type="EMBL" id="FMYV01000012">
    <property type="protein sequence ID" value="SDC90472.1"/>
    <property type="molecule type" value="Genomic_DNA"/>
</dbReference>
<dbReference type="PROSITE" id="PS51462">
    <property type="entry name" value="NUDIX"/>
    <property type="match status" value="1"/>
</dbReference>
<reference evidence="3 5" key="2">
    <citation type="submission" date="2019-04" db="EMBL/GenBank/DDBJ databases">
        <title>Draft genome sequence data and analysis of a Fermenting Bacterium, Geotoga petraea strain HO-Geo1, isolated from heavy-oil petroleum reservoir in Russia.</title>
        <authorList>
            <person name="Grouzdev D.S."/>
            <person name="Semenova E.M."/>
            <person name="Sokolova D.S."/>
            <person name="Tourova T.P."/>
            <person name="Poltaraus A.B."/>
            <person name="Nazina T.N."/>
        </authorList>
    </citation>
    <scope>NUCLEOTIDE SEQUENCE [LARGE SCALE GENOMIC DNA]</scope>
    <source>
        <strain evidence="3 5">HO-Geo1</strain>
    </source>
</reference>
<dbReference type="InterPro" id="IPR000086">
    <property type="entry name" value="NUDIX_hydrolase_dom"/>
</dbReference>
<protein>
    <submittedName>
        <fullName evidence="2">8-oxo-dGTP diphosphatase</fullName>
    </submittedName>
    <submittedName>
        <fullName evidence="3">NUDIX domain-containing protein</fullName>
    </submittedName>
</protein>
<dbReference type="Gene3D" id="3.90.79.10">
    <property type="entry name" value="Nucleoside Triphosphate Pyrophosphohydrolase"/>
    <property type="match status" value="1"/>
</dbReference>
<evidence type="ECO:0000313" key="2">
    <source>
        <dbReference type="EMBL" id="SDC90472.1"/>
    </source>
</evidence>
<evidence type="ECO:0000313" key="4">
    <source>
        <dbReference type="Proteomes" id="UP000199322"/>
    </source>
</evidence>
<evidence type="ECO:0000313" key="3">
    <source>
        <dbReference type="EMBL" id="TGG89317.1"/>
    </source>
</evidence>
<organism evidence="2 4">
    <name type="scientific">Geotoga petraea</name>
    <dbReference type="NCBI Taxonomy" id="28234"/>
    <lineage>
        <taxon>Bacteria</taxon>
        <taxon>Thermotogati</taxon>
        <taxon>Thermotogota</taxon>
        <taxon>Thermotogae</taxon>
        <taxon>Petrotogales</taxon>
        <taxon>Petrotogaceae</taxon>
        <taxon>Geotoga</taxon>
    </lineage>
</organism>
<dbReference type="PANTHER" id="PTHR43736:SF1">
    <property type="entry name" value="DIHYDRONEOPTERIN TRIPHOSPHATE DIPHOSPHATASE"/>
    <property type="match status" value="1"/>
</dbReference>
<dbReference type="RefSeq" id="WP_091405624.1">
    <property type="nucleotide sequence ID" value="NZ_FMYV01000012.1"/>
</dbReference>
<evidence type="ECO:0000313" key="5">
    <source>
        <dbReference type="Proteomes" id="UP000297288"/>
    </source>
</evidence>
<keyword evidence="4" id="KW-1185">Reference proteome</keyword>
<feature type="domain" description="Nudix hydrolase" evidence="1">
    <location>
        <begin position="32"/>
        <end position="157"/>
    </location>
</feature>
<dbReference type="STRING" id="28234.SAMN04488588_2046"/>
<evidence type="ECO:0000259" key="1">
    <source>
        <dbReference type="PROSITE" id="PS51462"/>
    </source>
</evidence>
<proteinExistence type="predicted"/>
<dbReference type="InterPro" id="IPR015797">
    <property type="entry name" value="NUDIX_hydrolase-like_dom_sf"/>
</dbReference>
<dbReference type="PANTHER" id="PTHR43736">
    <property type="entry name" value="ADP-RIBOSE PYROPHOSPHATASE"/>
    <property type="match status" value="1"/>
</dbReference>
<reference evidence="2 4" key="1">
    <citation type="submission" date="2016-10" db="EMBL/GenBank/DDBJ databases">
        <authorList>
            <person name="de Groot N.N."/>
        </authorList>
    </citation>
    <scope>NUCLEOTIDE SEQUENCE [LARGE SCALE GENOMIC DNA]</scope>
    <source>
        <strain evidence="2 4">WG14</strain>
    </source>
</reference>
<dbReference type="OrthoDB" id="9804563at2"/>
<dbReference type="Proteomes" id="UP000199322">
    <property type="component" value="Unassembled WGS sequence"/>
</dbReference>
<dbReference type="Pfam" id="PF00293">
    <property type="entry name" value="NUDIX"/>
    <property type="match status" value="1"/>
</dbReference>
<accession>A0A1G6QDA0</accession>